<evidence type="ECO:0000256" key="1">
    <source>
        <dbReference type="SAM" id="MobiDB-lite"/>
    </source>
</evidence>
<protein>
    <submittedName>
        <fullName evidence="2">Lysyl oxidase</fullName>
    </submittedName>
</protein>
<organism evidence="2">
    <name type="scientific">Nothobranchius kuhntae</name>
    <name type="common">Beira killifish</name>
    <dbReference type="NCBI Taxonomy" id="321403"/>
    <lineage>
        <taxon>Eukaryota</taxon>
        <taxon>Metazoa</taxon>
        <taxon>Chordata</taxon>
        <taxon>Craniata</taxon>
        <taxon>Vertebrata</taxon>
        <taxon>Euteleostomi</taxon>
        <taxon>Actinopterygii</taxon>
        <taxon>Neopterygii</taxon>
        <taxon>Teleostei</taxon>
        <taxon>Neoteleostei</taxon>
        <taxon>Acanthomorphata</taxon>
        <taxon>Ovalentaria</taxon>
        <taxon>Atherinomorphae</taxon>
        <taxon>Cyprinodontiformes</taxon>
        <taxon>Nothobranchiidae</taxon>
        <taxon>Nothobranchius</taxon>
    </lineage>
</organism>
<proteinExistence type="predicted"/>
<dbReference type="AlphaFoldDB" id="A0A1A8I4T7"/>
<feature type="compositionally biased region" description="Basic and acidic residues" evidence="1">
    <location>
        <begin position="7"/>
        <end position="16"/>
    </location>
</feature>
<dbReference type="EMBL" id="HAED01005587">
    <property type="protein sequence ID" value="SBQ91617.1"/>
    <property type="molecule type" value="Transcribed_RNA"/>
</dbReference>
<reference evidence="2" key="1">
    <citation type="submission" date="2016-05" db="EMBL/GenBank/DDBJ databases">
        <authorList>
            <person name="Lavstsen T."/>
            <person name="Jespersen J.S."/>
        </authorList>
    </citation>
    <scope>NUCLEOTIDE SEQUENCE</scope>
    <source>
        <tissue evidence="2">Brain</tissue>
    </source>
</reference>
<sequence>MTCLRTRSGDPVRIRDDEESATPIARGSWENLEATKSVLGCLLSHNRSMKTFVSRTAVSE</sequence>
<feature type="region of interest" description="Disordered" evidence="1">
    <location>
        <begin position="1"/>
        <end position="20"/>
    </location>
</feature>
<name>A0A1A8I4T7_NOTKU</name>
<accession>A0A1A8I4T7</accession>
<gene>
    <name evidence="2" type="primary">Nfu_g_1_024555</name>
</gene>
<reference evidence="2" key="2">
    <citation type="submission" date="2016-06" db="EMBL/GenBank/DDBJ databases">
        <title>The genome of a short-lived fish provides insights into sex chromosome evolution and the genetic control of aging.</title>
        <authorList>
            <person name="Reichwald K."/>
            <person name="Felder M."/>
            <person name="Petzold A."/>
            <person name="Koch P."/>
            <person name="Groth M."/>
            <person name="Platzer M."/>
        </authorList>
    </citation>
    <scope>NUCLEOTIDE SEQUENCE</scope>
    <source>
        <tissue evidence="2">Brain</tissue>
    </source>
</reference>
<evidence type="ECO:0000313" key="2">
    <source>
        <dbReference type="EMBL" id="SBQ91617.1"/>
    </source>
</evidence>